<comment type="subcellular location">
    <subcellularLocation>
        <location evidence="7">Cell inner membrane</location>
        <topology evidence="7">Single-pass membrane protein</topology>
    </subcellularLocation>
</comment>
<comment type="function">
    <text evidence="7">Functions as a peptidoglycan terminase that cleaves nascent peptidoglycan strands endolytically to terminate their elongation.</text>
</comment>
<evidence type="ECO:0000256" key="1">
    <source>
        <dbReference type="ARBA" id="ARBA00022475"/>
    </source>
</evidence>
<sequence>MKKTITTRLLASLIPLFAIFCLSGYWFATDLIAFQKQPLLITQSQPLKVESGTSVIKLAQQLEQQGLIQDSWKVKYLVKLEPKLASIKTGYYQLLPSDTLETLFKRLRLGQEAVFTLTLIEGKSIKEWQHTFAKSEHLVFGTDDFNQVLINNGDTSGLPEGKFYPETFHYHAGDSVQTVLQRSFDMMQMSLKQAWEGRDADLALTSPYELLIIASIIEKETGKPEERDWVSAVFNNRLKKGMRLQTDPTVIYGMGDRYKGNITRKDLREATAFNTYQIDGLPPTPIAAPSRASLFAAANPAKVDYLYFVSRNDGSHVFSATLKAHNRAVNEFQRKKK</sequence>
<comment type="catalytic activity">
    <reaction evidence="7">
        <text>a peptidoglycan chain = a peptidoglycan chain with N-acetyl-1,6-anhydromuramyl-[peptide] at the reducing end + a peptidoglycan chain with N-acetylglucosamine at the non-reducing end.</text>
        <dbReference type="EC" id="4.2.2.29"/>
    </reaction>
</comment>
<keyword evidence="4 7" id="KW-0472">Membrane</keyword>
<evidence type="ECO:0000313" key="9">
    <source>
        <dbReference type="Proteomes" id="UP000617555"/>
    </source>
</evidence>
<dbReference type="RefSeq" id="WP_188737008.1">
    <property type="nucleotide sequence ID" value="NZ_BMII01000004.1"/>
</dbReference>
<dbReference type="HAMAP" id="MF_02065">
    <property type="entry name" value="MltG"/>
    <property type="match status" value="1"/>
</dbReference>
<dbReference type="PANTHER" id="PTHR30518">
    <property type="entry name" value="ENDOLYTIC MUREIN TRANSGLYCOSYLASE"/>
    <property type="match status" value="1"/>
</dbReference>
<keyword evidence="3 7" id="KW-1133">Transmembrane helix</keyword>
<evidence type="ECO:0000256" key="7">
    <source>
        <dbReference type="HAMAP-Rule" id="MF_02065"/>
    </source>
</evidence>
<accession>A0ABQ1IRB7</accession>
<feature type="site" description="Important for catalytic activity" evidence="7">
    <location>
        <position position="220"/>
    </location>
</feature>
<evidence type="ECO:0000256" key="3">
    <source>
        <dbReference type="ARBA" id="ARBA00022989"/>
    </source>
</evidence>
<reference evidence="9" key="1">
    <citation type="journal article" date="2019" name="Int. J. Syst. Evol. Microbiol.">
        <title>The Global Catalogue of Microorganisms (GCM) 10K type strain sequencing project: providing services to taxonomists for standard genome sequencing and annotation.</title>
        <authorList>
            <consortium name="The Broad Institute Genomics Platform"/>
            <consortium name="The Broad Institute Genome Sequencing Center for Infectious Disease"/>
            <person name="Wu L."/>
            <person name="Ma J."/>
        </authorList>
    </citation>
    <scope>NUCLEOTIDE SEQUENCE [LARGE SCALE GENOMIC DNA]</scope>
    <source>
        <strain evidence="9">CGMCC 1.15339</strain>
    </source>
</reference>
<comment type="similarity">
    <text evidence="7">Belongs to the transglycosylase MltG family.</text>
</comment>
<dbReference type="Gene3D" id="3.30.1490.480">
    <property type="entry name" value="Endolytic murein transglycosylase"/>
    <property type="match status" value="1"/>
</dbReference>
<proteinExistence type="inferred from homology"/>
<evidence type="ECO:0000256" key="6">
    <source>
        <dbReference type="ARBA" id="ARBA00023316"/>
    </source>
</evidence>
<keyword evidence="9" id="KW-1185">Reference proteome</keyword>
<evidence type="ECO:0000256" key="4">
    <source>
        <dbReference type="ARBA" id="ARBA00023136"/>
    </source>
</evidence>
<evidence type="ECO:0000313" key="8">
    <source>
        <dbReference type="EMBL" id="GGB49275.1"/>
    </source>
</evidence>
<keyword evidence="2 7" id="KW-0812">Transmembrane</keyword>
<evidence type="ECO:0000256" key="2">
    <source>
        <dbReference type="ARBA" id="ARBA00022692"/>
    </source>
</evidence>
<keyword evidence="7" id="KW-0997">Cell inner membrane</keyword>
<dbReference type="PANTHER" id="PTHR30518:SF2">
    <property type="entry name" value="ENDOLYTIC MUREIN TRANSGLYCOSYLASE"/>
    <property type="match status" value="1"/>
</dbReference>
<dbReference type="Gene3D" id="3.30.160.60">
    <property type="entry name" value="Classic Zinc Finger"/>
    <property type="match status" value="1"/>
</dbReference>
<evidence type="ECO:0000256" key="5">
    <source>
        <dbReference type="ARBA" id="ARBA00023239"/>
    </source>
</evidence>
<name>A0ABQ1IRB7_9GAMM</name>
<comment type="caution">
    <text evidence="8">The sequence shown here is derived from an EMBL/GenBank/DDBJ whole genome shotgun (WGS) entry which is preliminary data.</text>
</comment>
<keyword evidence="6 7" id="KW-0961">Cell wall biogenesis/degradation</keyword>
<dbReference type="InterPro" id="IPR003770">
    <property type="entry name" value="MLTG-like"/>
</dbReference>
<dbReference type="EMBL" id="BMII01000004">
    <property type="protein sequence ID" value="GGB49275.1"/>
    <property type="molecule type" value="Genomic_DNA"/>
</dbReference>
<dbReference type="NCBIfam" id="TIGR00247">
    <property type="entry name" value="endolytic transglycosylase MltG"/>
    <property type="match status" value="1"/>
</dbReference>
<dbReference type="Proteomes" id="UP000617555">
    <property type="component" value="Unassembled WGS sequence"/>
</dbReference>
<feature type="transmembrane region" description="Helical" evidence="7">
    <location>
        <begin position="9"/>
        <end position="28"/>
    </location>
</feature>
<dbReference type="EC" id="4.2.2.29" evidence="7"/>
<organism evidence="8 9">
    <name type="scientific">Shewanella inventionis</name>
    <dbReference type="NCBI Taxonomy" id="1738770"/>
    <lineage>
        <taxon>Bacteria</taxon>
        <taxon>Pseudomonadati</taxon>
        <taxon>Pseudomonadota</taxon>
        <taxon>Gammaproteobacteria</taxon>
        <taxon>Alteromonadales</taxon>
        <taxon>Shewanellaceae</taxon>
        <taxon>Shewanella</taxon>
    </lineage>
</organism>
<gene>
    <name evidence="8" type="primary">yceG</name>
    <name evidence="7" type="synonym">mltG</name>
    <name evidence="8" type="ORF">GCM10011607_07080</name>
</gene>
<keyword evidence="1 7" id="KW-1003">Cell membrane</keyword>
<dbReference type="Pfam" id="PF02618">
    <property type="entry name" value="YceG"/>
    <property type="match status" value="1"/>
</dbReference>
<protein>
    <recommendedName>
        <fullName evidence="7">Endolytic murein transglycosylase</fullName>
        <ecNumber evidence="7">4.2.2.29</ecNumber>
    </recommendedName>
    <alternativeName>
        <fullName evidence="7">Peptidoglycan lytic transglycosylase</fullName>
    </alternativeName>
    <alternativeName>
        <fullName evidence="7">Peptidoglycan polymerization terminase</fullName>
    </alternativeName>
</protein>
<dbReference type="CDD" id="cd08010">
    <property type="entry name" value="MltG_like"/>
    <property type="match status" value="1"/>
</dbReference>
<dbReference type="GO" id="GO:0016829">
    <property type="term" value="F:lyase activity"/>
    <property type="evidence" value="ECO:0007669"/>
    <property type="project" value="UniProtKB-KW"/>
</dbReference>
<keyword evidence="5 7" id="KW-0456">Lyase</keyword>